<evidence type="ECO:0000313" key="2">
    <source>
        <dbReference type="EMBL" id="KAJ8795611.1"/>
    </source>
</evidence>
<dbReference type="EMBL" id="JAIQCJ010000544">
    <property type="protein sequence ID" value="KAJ8795611.1"/>
    <property type="molecule type" value="Genomic_DNA"/>
</dbReference>
<sequence>MSQSPAPHRLRRQRRAGEPRRSQETASASGLQPPPCEAGDVGHRPHLTGSRPDRGAVAPPILPYLLLGLKRAPWPRLRREPSPPPAQPALPLPPDSASTVGGRLGTAPPPSEAGPGPTWGPSYTGFVASSTNSIFPGADPLGQHPAPSGPGVTQLDQRLALITDMLHQLLALHHGGAPGGRASSGGGAQVLQPHSGGSLHPELFLPSNALPTYEQLTVPRGGPDKGS</sequence>
<name>A0AB34HRY4_ESCRO</name>
<feature type="compositionally biased region" description="Pro residues" evidence="1">
    <location>
        <begin position="82"/>
        <end position="94"/>
    </location>
</feature>
<evidence type="ECO:0000256" key="1">
    <source>
        <dbReference type="SAM" id="MobiDB-lite"/>
    </source>
</evidence>
<feature type="compositionally biased region" description="Gly residues" evidence="1">
    <location>
        <begin position="177"/>
        <end position="188"/>
    </location>
</feature>
<feature type="region of interest" description="Disordered" evidence="1">
    <location>
        <begin position="75"/>
        <end position="153"/>
    </location>
</feature>
<evidence type="ECO:0000313" key="3">
    <source>
        <dbReference type="Proteomes" id="UP001159641"/>
    </source>
</evidence>
<proteinExistence type="predicted"/>
<dbReference type="GO" id="GO:0005249">
    <property type="term" value="F:voltage-gated potassium channel activity"/>
    <property type="evidence" value="ECO:0007669"/>
    <property type="project" value="InterPro"/>
</dbReference>
<organism evidence="2 3">
    <name type="scientific">Eschrichtius robustus</name>
    <name type="common">California gray whale</name>
    <name type="synonym">Eschrichtius gibbosus</name>
    <dbReference type="NCBI Taxonomy" id="9764"/>
    <lineage>
        <taxon>Eukaryota</taxon>
        <taxon>Metazoa</taxon>
        <taxon>Chordata</taxon>
        <taxon>Craniata</taxon>
        <taxon>Vertebrata</taxon>
        <taxon>Euteleostomi</taxon>
        <taxon>Mammalia</taxon>
        <taxon>Eutheria</taxon>
        <taxon>Laurasiatheria</taxon>
        <taxon>Artiodactyla</taxon>
        <taxon>Whippomorpha</taxon>
        <taxon>Cetacea</taxon>
        <taxon>Mysticeti</taxon>
        <taxon>Eschrichtiidae</taxon>
        <taxon>Eschrichtius</taxon>
    </lineage>
</organism>
<gene>
    <name evidence="2" type="ORF">J1605_002373</name>
</gene>
<dbReference type="PRINTS" id="PR01460">
    <property type="entry name" value="KCNQ1CHANNEL"/>
</dbReference>
<reference evidence="2 3" key="1">
    <citation type="submission" date="2022-11" db="EMBL/GenBank/DDBJ databases">
        <title>Whole genome sequence of Eschrichtius robustus ER-17-0199.</title>
        <authorList>
            <person name="Bruniche-Olsen A."/>
            <person name="Black A.N."/>
            <person name="Fields C.J."/>
            <person name="Walden K."/>
            <person name="Dewoody J.A."/>
        </authorList>
    </citation>
    <scope>NUCLEOTIDE SEQUENCE [LARGE SCALE GENOMIC DNA]</scope>
    <source>
        <strain evidence="2">ER-17-0199</strain>
        <tissue evidence="2">Blubber</tissue>
    </source>
</reference>
<feature type="region of interest" description="Disordered" evidence="1">
    <location>
        <begin position="1"/>
        <end position="58"/>
    </location>
</feature>
<comment type="caution">
    <text evidence="2">The sequence shown here is derived from an EMBL/GenBank/DDBJ whole genome shotgun (WGS) entry which is preliminary data.</text>
</comment>
<dbReference type="InterPro" id="IPR005827">
    <property type="entry name" value="K_chnl_volt-dep_KCQN1"/>
</dbReference>
<keyword evidence="3" id="KW-1185">Reference proteome</keyword>
<dbReference type="GO" id="GO:0008076">
    <property type="term" value="C:voltage-gated potassium channel complex"/>
    <property type="evidence" value="ECO:0007669"/>
    <property type="project" value="InterPro"/>
</dbReference>
<protein>
    <submittedName>
        <fullName evidence="2">Uncharacterized protein</fullName>
    </submittedName>
</protein>
<accession>A0AB34HRY4</accession>
<feature type="region of interest" description="Disordered" evidence="1">
    <location>
        <begin position="177"/>
        <end position="227"/>
    </location>
</feature>
<dbReference type="Proteomes" id="UP001159641">
    <property type="component" value="Unassembled WGS sequence"/>
</dbReference>
<dbReference type="AlphaFoldDB" id="A0AB34HRY4"/>